<gene>
    <name evidence="2" type="ORF">H0S81_00390</name>
</gene>
<keyword evidence="1" id="KW-1133">Transmembrane helix</keyword>
<comment type="caution">
    <text evidence="2">The sequence shown here is derived from an EMBL/GenBank/DDBJ whole genome shotgun (WGS) entry which is preliminary data.</text>
</comment>
<protein>
    <submittedName>
        <fullName evidence="2">Sulfate permease</fullName>
    </submittedName>
</protein>
<sequence length="399" mass="41933">MSDRFKFDRMELACSLGDLGALLPIAIAMVLFNGLSPVGLFLSIGVFYILSGTYFGMTVPVQPMKVIGAYAIATAMTAEQILASGFLMGVFLLIVGMTGAIDVIRQFTPKSVVRGVQLSTGALLISGGVKFIMGTSKYQALQEAVEPHLTVQALAGIPISVIIGIIAAIATLLLLDNRKFPAGLIVVAGGLLLGLVFGIRSDISSITIGVNLPQLFPFDFPAGADFTFALFALVLPQLPMTMGNAVIAYTDLSAEYFPDKASKLTNRKACVSMALANFFSFSLGGMPLCHGAGGLAAHYRFGARTAGSNLMIGGLFVGLAIVFGNSIVQVFNLIPMSILGVLLIFAGAQLTLAMIDLNQRKDLFVATLILGITLASNLAAGFIAGMVVAHVLRWEKLSV</sequence>
<dbReference type="PANTHER" id="PTHR31970:SF9">
    <property type="entry name" value="MOLYBDATE TRANSPORTER 2"/>
    <property type="match status" value="1"/>
</dbReference>
<dbReference type="InterPro" id="IPR031563">
    <property type="entry name" value="MOT1/MOT2"/>
</dbReference>
<dbReference type="Proteomes" id="UP000706172">
    <property type="component" value="Unassembled WGS sequence"/>
</dbReference>
<keyword evidence="1" id="KW-0472">Membrane</keyword>
<name>A0A931CXT1_9BACT</name>
<feature type="transmembrane region" description="Helical" evidence="1">
    <location>
        <begin position="180"/>
        <end position="199"/>
    </location>
</feature>
<dbReference type="Pfam" id="PF16983">
    <property type="entry name" value="MFS_MOT1"/>
    <property type="match status" value="2"/>
</dbReference>
<dbReference type="PANTHER" id="PTHR31970">
    <property type="match status" value="1"/>
</dbReference>
<feature type="transmembrane region" description="Helical" evidence="1">
    <location>
        <begin position="153"/>
        <end position="174"/>
    </location>
</feature>
<accession>A0A931CXT1</accession>
<dbReference type="AlphaFoldDB" id="A0A931CXT1"/>
<feature type="transmembrane region" description="Helical" evidence="1">
    <location>
        <begin position="69"/>
        <end position="95"/>
    </location>
</feature>
<organism evidence="2 3">
    <name type="scientific">Desulfotignum balticum</name>
    <dbReference type="NCBI Taxonomy" id="115781"/>
    <lineage>
        <taxon>Bacteria</taxon>
        <taxon>Pseudomonadati</taxon>
        <taxon>Thermodesulfobacteriota</taxon>
        <taxon>Desulfobacteria</taxon>
        <taxon>Desulfobacterales</taxon>
        <taxon>Desulfobacteraceae</taxon>
        <taxon>Desulfotignum</taxon>
    </lineage>
</organism>
<feature type="transmembrane region" description="Helical" evidence="1">
    <location>
        <begin position="334"/>
        <end position="355"/>
    </location>
</feature>
<evidence type="ECO:0000313" key="2">
    <source>
        <dbReference type="EMBL" id="MBG0778378.1"/>
    </source>
</evidence>
<feature type="transmembrane region" description="Helical" evidence="1">
    <location>
        <begin position="12"/>
        <end position="32"/>
    </location>
</feature>
<reference evidence="2" key="1">
    <citation type="submission" date="2020-07" db="EMBL/GenBank/DDBJ databases">
        <title>Severe corrosion of carbon steel in oil field produced water can be linked to methanogenic archaea containing a special type of NiFe hydrogenase.</title>
        <authorList>
            <person name="Lahme S."/>
            <person name="Mand J."/>
            <person name="Longwell J."/>
            <person name="Smith R."/>
            <person name="Enning D."/>
        </authorList>
    </citation>
    <scope>NUCLEOTIDE SEQUENCE</scope>
    <source>
        <strain evidence="2">MIC098Bin6</strain>
    </source>
</reference>
<dbReference type="EMBL" id="JACCQK010000013">
    <property type="protein sequence ID" value="MBG0778378.1"/>
    <property type="molecule type" value="Genomic_DNA"/>
</dbReference>
<feature type="transmembrane region" description="Helical" evidence="1">
    <location>
        <begin position="310"/>
        <end position="328"/>
    </location>
</feature>
<keyword evidence="1" id="KW-0812">Transmembrane</keyword>
<proteinExistence type="predicted"/>
<evidence type="ECO:0000256" key="1">
    <source>
        <dbReference type="SAM" id="Phobius"/>
    </source>
</evidence>
<evidence type="ECO:0000313" key="3">
    <source>
        <dbReference type="Proteomes" id="UP000706172"/>
    </source>
</evidence>
<dbReference type="GO" id="GO:0015098">
    <property type="term" value="F:molybdate ion transmembrane transporter activity"/>
    <property type="evidence" value="ECO:0007669"/>
    <property type="project" value="InterPro"/>
</dbReference>
<feature type="transmembrane region" description="Helical" evidence="1">
    <location>
        <begin position="367"/>
        <end position="392"/>
    </location>
</feature>
<feature type="transmembrane region" description="Helical" evidence="1">
    <location>
        <begin position="38"/>
        <end position="57"/>
    </location>
</feature>